<protein>
    <submittedName>
        <fullName evidence="3">Alpha/beta hydrolase domain-containing protein</fullName>
    </submittedName>
</protein>
<dbReference type="Proteomes" id="UP000799767">
    <property type="component" value="Unassembled WGS sequence"/>
</dbReference>
<dbReference type="OrthoDB" id="433474at2759"/>
<gene>
    <name evidence="3" type="ORF">BDY17DRAFT_295310</name>
</gene>
<dbReference type="InterPro" id="IPR050300">
    <property type="entry name" value="GDXG_lipolytic_enzyme"/>
</dbReference>
<dbReference type="PANTHER" id="PTHR48081">
    <property type="entry name" value="AB HYDROLASE SUPERFAMILY PROTEIN C4A8.06C"/>
    <property type="match status" value="1"/>
</dbReference>
<organism evidence="3 4">
    <name type="scientific">Neohortaea acidophila</name>
    <dbReference type="NCBI Taxonomy" id="245834"/>
    <lineage>
        <taxon>Eukaryota</taxon>
        <taxon>Fungi</taxon>
        <taxon>Dikarya</taxon>
        <taxon>Ascomycota</taxon>
        <taxon>Pezizomycotina</taxon>
        <taxon>Dothideomycetes</taxon>
        <taxon>Dothideomycetidae</taxon>
        <taxon>Mycosphaerellales</taxon>
        <taxon>Teratosphaeriaceae</taxon>
        <taxon>Neohortaea</taxon>
    </lineage>
</organism>
<evidence type="ECO:0000313" key="4">
    <source>
        <dbReference type="Proteomes" id="UP000799767"/>
    </source>
</evidence>
<dbReference type="InterPro" id="IPR029058">
    <property type="entry name" value="AB_hydrolase_fold"/>
</dbReference>
<dbReference type="GeneID" id="54474274"/>
<dbReference type="EMBL" id="MU001634">
    <property type="protein sequence ID" value="KAF2484257.1"/>
    <property type="molecule type" value="Genomic_DNA"/>
</dbReference>
<evidence type="ECO:0000313" key="3">
    <source>
        <dbReference type="EMBL" id="KAF2484257.1"/>
    </source>
</evidence>
<keyword evidence="4" id="KW-1185">Reference proteome</keyword>
<dbReference type="InterPro" id="IPR013094">
    <property type="entry name" value="AB_hydrolase_3"/>
</dbReference>
<sequence>MPFTLDAEVGSALAKLMGGQEPPKIPAGDVNGRRQLLDGLFAALISLHTPVADVETKDFHAQAEDGHSILCRWYTKTGSTPSGSAIVYAHGGGYIALTVEQYDQVVKRYVSTTGVPFLMVDYRLSPEVQAPVHVSDVYAGLKWLVAHAAELGVDARRIGIMGDSAGGGITASLAHYIKLKGGPAVAKQILIYPMLDDRNVQVDENLAPYATWSTDDNITGWKAVLGEKQGKDGVDPIEAAGRMTVNDAKNLPPTYMDVGELDLFRDEDLQYAATLGKAGVPCEFHMFPGVPHAFEGFAPEAAVSKAVMEGRFRAIRSL</sequence>
<dbReference type="RefSeq" id="XP_033590827.1">
    <property type="nucleotide sequence ID" value="XM_033733272.1"/>
</dbReference>
<evidence type="ECO:0000259" key="2">
    <source>
        <dbReference type="Pfam" id="PF07859"/>
    </source>
</evidence>
<accession>A0A6A6PYF5</accession>
<dbReference type="Pfam" id="PF07859">
    <property type="entry name" value="Abhydrolase_3"/>
    <property type="match status" value="1"/>
</dbReference>
<dbReference type="Gene3D" id="3.40.50.1820">
    <property type="entry name" value="alpha/beta hydrolase"/>
    <property type="match status" value="1"/>
</dbReference>
<reference evidence="3" key="1">
    <citation type="journal article" date="2020" name="Stud. Mycol.">
        <title>101 Dothideomycetes genomes: a test case for predicting lifestyles and emergence of pathogens.</title>
        <authorList>
            <person name="Haridas S."/>
            <person name="Albert R."/>
            <person name="Binder M."/>
            <person name="Bloem J."/>
            <person name="Labutti K."/>
            <person name="Salamov A."/>
            <person name="Andreopoulos B."/>
            <person name="Baker S."/>
            <person name="Barry K."/>
            <person name="Bills G."/>
            <person name="Bluhm B."/>
            <person name="Cannon C."/>
            <person name="Castanera R."/>
            <person name="Culley D."/>
            <person name="Daum C."/>
            <person name="Ezra D."/>
            <person name="Gonzalez J."/>
            <person name="Henrissat B."/>
            <person name="Kuo A."/>
            <person name="Liang C."/>
            <person name="Lipzen A."/>
            <person name="Lutzoni F."/>
            <person name="Magnuson J."/>
            <person name="Mondo S."/>
            <person name="Nolan M."/>
            <person name="Ohm R."/>
            <person name="Pangilinan J."/>
            <person name="Park H.-J."/>
            <person name="Ramirez L."/>
            <person name="Alfaro M."/>
            <person name="Sun H."/>
            <person name="Tritt A."/>
            <person name="Yoshinaga Y."/>
            <person name="Zwiers L.-H."/>
            <person name="Turgeon B."/>
            <person name="Goodwin S."/>
            <person name="Spatafora J."/>
            <person name="Crous P."/>
            <person name="Grigoriev I."/>
        </authorList>
    </citation>
    <scope>NUCLEOTIDE SEQUENCE</scope>
    <source>
        <strain evidence="3">CBS 113389</strain>
    </source>
</reference>
<dbReference type="PANTHER" id="PTHR48081:SF8">
    <property type="entry name" value="ALPHA_BETA HYDROLASE FOLD-3 DOMAIN-CONTAINING PROTEIN-RELATED"/>
    <property type="match status" value="1"/>
</dbReference>
<dbReference type="GO" id="GO:0016787">
    <property type="term" value="F:hydrolase activity"/>
    <property type="evidence" value="ECO:0007669"/>
    <property type="project" value="UniProtKB-KW"/>
</dbReference>
<name>A0A6A6PYF5_9PEZI</name>
<keyword evidence="1 3" id="KW-0378">Hydrolase</keyword>
<evidence type="ECO:0000256" key="1">
    <source>
        <dbReference type="ARBA" id="ARBA00022801"/>
    </source>
</evidence>
<dbReference type="SUPFAM" id="SSF53474">
    <property type="entry name" value="alpha/beta-Hydrolases"/>
    <property type="match status" value="1"/>
</dbReference>
<proteinExistence type="predicted"/>
<feature type="domain" description="Alpha/beta hydrolase fold-3" evidence="2">
    <location>
        <begin position="86"/>
        <end position="294"/>
    </location>
</feature>
<dbReference type="AlphaFoldDB" id="A0A6A6PYF5"/>